<feature type="transmembrane region" description="Helical" evidence="6">
    <location>
        <begin position="31"/>
        <end position="54"/>
    </location>
</feature>
<evidence type="ECO:0000256" key="2">
    <source>
        <dbReference type="ARBA" id="ARBA00022475"/>
    </source>
</evidence>
<dbReference type="Pfam" id="PF03631">
    <property type="entry name" value="Virul_fac_BrkB"/>
    <property type="match status" value="1"/>
</dbReference>
<dbReference type="InterPro" id="IPR017039">
    <property type="entry name" value="Virul_fac_BrkB"/>
</dbReference>
<evidence type="ECO:0000256" key="6">
    <source>
        <dbReference type="SAM" id="Phobius"/>
    </source>
</evidence>
<name>A0A845PXP3_9FLAO</name>
<proteinExistence type="predicted"/>
<dbReference type="PANTHER" id="PTHR30213">
    <property type="entry name" value="INNER MEMBRANE PROTEIN YHJD"/>
    <property type="match status" value="1"/>
</dbReference>
<dbReference type="PANTHER" id="PTHR30213:SF1">
    <property type="entry name" value="INNER MEMBRANE PROTEIN YHJD"/>
    <property type="match status" value="1"/>
</dbReference>
<sequence>MYRKIKFLIETLKQAGVEWNKSSASKDSASLAYYAIFSIPGFLVIIIWVVGYFFGEEATRGELSLQVSDMMGVEAAKSIENIIANASIDKQNIFMKIVGVASLIFGSTTLFFQLQHSLNALWRVKASPKKAFIKFLLDRINSLGMILIIGFLFMITMLLSSLVSLLNAWITQYFGLGTYILVQAINFIFGFGLVFILFSLIFKMLPDIQIGWKPVFNGAFLTTVLFTFGKILLSIYFNKFKPTSTFGAAGTVVLIMMWINYSCMIMFFGAQFIRVYILKKGYSVTPSKHASWSDDVIN</sequence>
<keyword evidence="4 6" id="KW-1133">Transmembrane helix</keyword>
<comment type="caution">
    <text evidence="7">The sequence shown here is derived from an EMBL/GenBank/DDBJ whole genome shotgun (WGS) entry which is preliminary data.</text>
</comment>
<comment type="subcellular location">
    <subcellularLocation>
        <location evidence="1">Cell membrane</location>
        <topology evidence="1">Multi-pass membrane protein</topology>
    </subcellularLocation>
</comment>
<evidence type="ECO:0000256" key="4">
    <source>
        <dbReference type="ARBA" id="ARBA00022989"/>
    </source>
</evidence>
<keyword evidence="3 6" id="KW-0812">Transmembrane</keyword>
<organism evidence="7 8">
    <name type="scientific">Elizabethkingia argenteiflava</name>
    <dbReference type="NCBI Taxonomy" id="2681556"/>
    <lineage>
        <taxon>Bacteria</taxon>
        <taxon>Pseudomonadati</taxon>
        <taxon>Bacteroidota</taxon>
        <taxon>Flavobacteriia</taxon>
        <taxon>Flavobacteriales</taxon>
        <taxon>Weeksellaceae</taxon>
        <taxon>Elizabethkingia</taxon>
    </lineage>
</organism>
<dbReference type="GO" id="GO:0005886">
    <property type="term" value="C:plasma membrane"/>
    <property type="evidence" value="ECO:0007669"/>
    <property type="project" value="UniProtKB-SubCell"/>
</dbReference>
<dbReference type="Proteomes" id="UP000553459">
    <property type="component" value="Unassembled WGS sequence"/>
</dbReference>
<accession>A0A845PXP3</accession>
<reference evidence="7 8" key="1">
    <citation type="submission" date="2019-11" db="EMBL/GenBank/DDBJ databases">
        <title>Characterization of Elizabethkingia argenteiflava sp. nov., isolated from inner surface of Soybean Pods.</title>
        <authorList>
            <person name="Mo S."/>
        </authorList>
    </citation>
    <scope>NUCLEOTIDE SEQUENCE [LARGE SCALE GENOMIC DNA]</scope>
    <source>
        <strain evidence="7 8">YB22</strain>
    </source>
</reference>
<evidence type="ECO:0000313" key="8">
    <source>
        <dbReference type="Proteomes" id="UP000553459"/>
    </source>
</evidence>
<feature type="transmembrane region" description="Helical" evidence="6">
    <location>
        <begin position="249"/>
        <end position="270"/>
    </location>
</feature>
<keyword evidence="5 6" id="KW-0472">Membrane</keyword>
<evidence type="ECO:0000256" key="5">
    <source>
        <dbReference type="ARBA" id="ARBA00023136"/>
    </source>
</evidence>
<keyword evidence="8" id="KW-1185">Reference proteome</keyword>
<dbReference type="AlphaFoldDB" id="A0A845PXP3"/>
<protein>
    <submittedName>
        <fullName evidence="7">Ribonuclease BN</fullName>
    </submittedName>
</protein>
<keyword evidence="2" id="KW-1003">Cell membrane</keyword>
<dbReference type="PIRSF" id="PIRSF035875">
    <property type="entry name" value="RNase_BN"/>
    <property type="match status" value="1"/>
</dbReference>
<feature type="transmembrane region" description="Helical" evidence="6">
    <location>
        <begin position="143"/>
        <end position="170"/>
    </location>
</feature>
<gene>
    <name evidence="7" type="ORF">GNY06_06935</name>
</gene>
<feature type="transmembrane region" description="Helical" evidence="6">
    <location>
        <begin position="214"/>
        <end position="237"/>
    </location>
</feature>
<feature type="transmembrane region" description="Helical" evidence="6">
    <location>
        <begin position="176"/>
        <end position="202"/>
    </location>
</feature>
<feature type="transmembrane region" description="Helical" evidence="6">
    <location>
        <begin position="97"/>
        <end position="122"/>
    </location>
</feature>
<dbReference type="EMBL" id="JAAABJ010000509">
    <property type="protein sequence ID" value="NAW51118.1"/>
    <property type="molecule type" value="Genomic_DNA"/>
</dbReference>
<dbReference type="RefSeq" id="WP_166519405.1">
    <property type="nucleotide sequence ID" value="NZ_JAAABJ010000509.1"/>
</dbReference>
<evidence type="ECO:0000313" key="7">
    <source>
        <dbReference type="EMBL" id="NAW51118.1"/>
    </source>
</evidence>
<evidence type="ECO:0000256" key="1">
    <source>
        <dbReference type="ARBA" id="ARBA00004651"/>
    </source>
</evidence>
<evidence type="ECO:0000256" key="3">
    <source>
        <dbReference type="ARBA" id="ARBA00022692"/>
    </source>
</evidence>